<dbReference type="GeneID" id="64692783"/>
<keyword evidence="3" id="KW-0496">Mitochondrion</keyword>
<accession>A0A9P7JLR3</accession>
<evidence type="ECO:0000259" key="5">
    <source>
        <dbReference type="Pfam" id="PF07534"/>
    </source>
</evidence>
<dbReference type="EMBL" id="JABBWM010000141">
    <property type="protein sequence ID" value="KAG2086770.1"/>
    <property type="molecule type" value="Genomic_DNA"/>
</dbReference>
<dbReference type="GO" id="GO:0006979">
    <property type="term" value="P:response to oxidative stress"/>
    <property type="evidence" value="ECO:0007669"/>
    <property type="project" value="TreeGrafter"/>
</dbReference>
<evidence type="ECO:0000256" key="1">
    <source>
        <dbReference type="ARBA" id="ARBA00004173"/>
    </source>
</evidence>
<proteinExistence type="inferred from homology"/>
<evidence type="ECO:0000256" key="3">
    <source>
        <dbReference type="ARBA" id="ARBA00023128"/>
    </source>
</evidence>
<dbReference type="Proteomes" id="UP000823399">
    <property type="component" value="Unassembled WGS sequence"/>
</dbReference>
<dbReference type="AlphaFoldDB" id="A0A9P7JLR3"/>
<dbReference type="GO" id="GO:0005634">
    <property type="term" value="C:nucleus"/>
    <property type="evidence" value="ECO:0007669"/>
    <property type="project" value="TreeGrafter"/>
</dbReference>
<protein>
    <recommendedName>
        <fullName evidence="4">Oxidation resistance protein 1</fullName>
    </recommendedName>
</protein>
<dbReference type="InterPro" id="IPR006571">
    <property type="entry name" value="TLDc_dom"/>
</dbReference>
<evidence type="ECO:0000256" key="2">
    <source>
        <dbReference type="ARBA" id="ARBA00009540"/>
    </source>
</evidence>
<dbReference type="Pfam" id="PF07534">
    <property type="entry name" value="TLD"/>
    <property type="match status" value="1"/>
</dbReference>
<feature type="non-terminal residue" evidence="6">
    <location>
        <position position="1"/>
    </location>
</feature>
<comment type="caution">
    <text evidence="6">The sequence shown here is derived from an EMBL/GenBank/DDBJ whole genome shotgun (WGS) entry which is preliminary data.</text>
</comment>
<evidence type="ECO:0000313" key="7">
    <source>
        <dbReference type="Proteomes" id="UP000823399"/>
    </source>
</evidence>
<dbReference type="GO" id="GO:0005739">
    <property type="term" value="C:mitochondrion"/>
    <property type="evidence" value="ECO:0007669"/>
    <property type="project" value="UniProtKB-SubCell"/>
</dbReference>
<evidence type="ECO:0000256" key="4">
    <source>
        <dbReference type="ARBA" id="ARBA00040604"/>
    </source>
</evidence>
<feature type="domain" description="TLDc" evidence="5">
    <location>
        <begin position="89"/>
        <end position="182"/>
    </location>
</feature>
<name>A0A9P7JLR3_9AGAM</name>
<dbReference type="OrthoDB" id="26679at2759"/>
<dbReference type="RefSeq" id="XP_041285011.1">
    <property type="nucleotide sequence ID" value="XM_041430524.1"/>
</dbReference>
<evidence type="ECO:0000313" key="6">
    <source>
        <dbReference type="EMBL" id="KAG2086770.1"/>
    </source>
</evidence>
<sequence>SGITRGTPFATHPYIPPSGAPGFAGDRIWHKGFSDALQDEEMRKNIHVLNLVGRREGTSVVLSEPIANLVRNPCLYSLIHSSRFVPTFQHSLVFHGISLNTLYSICEPKLPSTPGATKGALVVIKDARNAIFGVWMGGGLWLERGGYYGSGKSFLWRYQQGTLDVYKWTGRNDCVAHCEPGFI</sequence>
<reference evidence="6" key="1">
    <citation type="journal article" date="2020" name="New Phytol.">
        <title>Comparative genomics reveals dynamic genome evolution in host specialist ectomycorrhizal fungi.</title>
        <authorList>
            <person name="Lofgren L.A."/>
            <person name="Nguyen N.H."/>
            <person name="Vilgalys R."/>
            <person name="Ruytinx J."/>
            <person name="Liao H.L."/>
            <person name="Branco S."/>
            <person name="Kuo A."/>
            <person name="LaButti K."/>
            <person name="Lipzen A."/>
            <person name="Andreopoulos W."/>
            <person name="Pangilinan J."/>
            <person name="Riley R."/>
            <person name="Hundley H."/>
            <person name="Na H."/>
            <person name="Barry K."/>
            <person name="Grigoriev I.V."/>
            <person name="Stajich J.E."/>
            <person name="Kennedy P.G."/>
        </authorList>
    </citation>
    <scope>NUCLEOTIDE SEQUENCE</scope>
    <source>
        <strain evidence="6">FC423</strain>
    </source>
</reference>
<dbReference type="PANTHER" id="PTHR23354:SF62">
    <property type="entry name" value="MUSTARD, ISOFORM V"/>
    <property type="match status" value="1"/>
</dbReference>
<feature type="non-terminal residue" evidence="6">
    <location>
        <position position="183"/>
    </location>
</feature>
<comment type="subcellular location">
    <subcellularLocation>
        <location evidence="1">Mitochondrion</location>
    </subcellularLocation>
</comment>
<gene>
    <name evidence="6" type="ORF">F5147DRAFT_557244</name>
</gene>
<dbReference type="PANTHER" id="PTHR23354">
    <property type="entry name" value="NUCLEOLAR PROTEIN 7/ESTROGEN RECEPTOR COACTIVATOR-RELATED"/>
    <property type="match status" value="1"/>
</dbReference>
<comment type="similarity">
    <text evidence="2">Belongs to the OXR1 family.</text>
</comment>
<keyword evidence="7" id="KW-1185">Reference proteome</keyword>
<organism evidence="6 7">
    <name type="scientific">Suillus discolor</name>
    <dbReference type="NCBI Taxonomy" id="1912936"/>
    <lineage>
        <taxon>Eukaryota</taxon>
        <taxon>Fungi</taxon>
        <taxon>Dikarya</taxon>
        <taxon>Basidiomycota</taxon>
        <taxon>Agaricomycotina</taxon>
        <taxon>Agaricomycetes</taxon>
        <taxon>Agaricomycetidae</taxon>
        <taxon>Boletales</taxon>
        <taxon>Suillineae</taxon>
        <taxon>Suillaceae</taxon>
        <taxon>Suillus</taxon>
    </lineage>
</organism>